<protein>
    <submittedName>
        <fullName evidence="1">Uncharacterized protein</fullName>
    </submittedName>
</protein>
<accession>A0A927AS83</accession>
<proteinExistence type="predicted"/>
<dbReference type="Proteomes" id="UP000598820">
    <property type="component" value="Unassembled WGS sequence"/>
</dbReference>
<name>A0A927AS83_9BACT</name>
<organism evidence="1 2">
    <name type="scientific">Spirosoma profusum</name>
    <dbReference type="NCBI Taxonomy" id="2771354"/>
    <lineage>
        <taxon>Bacteria</taxon>
        <taxon>Pseudomonadati</taxon>
        <taxon>Bacteroidota</taxon>
        <taxon>Cytophagia</taxon>
        <taxon>Cytophagales</taxon>
        <taxon>Cytophagaceae</taxon>
        <taxon>Spirosoma</taxon>
    </lineage>
</organism>
<dbReference type="RefSeq" id="WP_190889315.1">
    <property type="nucleotide sequence ID" value="NZ_JACWZY010000022.1"/>
</dbReference>
<evidence type="ECO:0000313" key="1">
    <source>
        <dbReference type="EMBL" id="MBD2703468.1"/>
    </source>
</evidence>
<gene>
    <name evidence="1" type="ORF">IC229_22680</name>
</gene>
<dbReference type="AlphaFoldDB" id="A0A927AS83"/>
<dbReference type="EMBL" id="JACWZY010000022">
    <property type="protein sequence ID" value="MBD2703468.1"/>
    <property type="molecule type" value="Genomic_DNA"/>
</dbReference>
<dbReference type="PROSITE" id="PS51257">
    <property type="entry name" value="PROKAR_LIPOPROTEIN"/>
    <property type="match status" value="1"/>
</dbReference>
<sequence length="232" mass="26910">MSLRLYSSLAGYVTWFILSACQPSTTEPTSTANDYVLFEKGHYVIYDVQEERYGLNASPIQQQYQRKEVIGNPYKDVTGKTAYRLLRYRRSGESQSWQLDSIWSVRMINNEVIRTENGLDFITLLLPVRNESSWDGNRRNALGADTFTARNVTGDFYVHGNRFDNTVTVVEHDDSTLVSQDKRISVYARQVGLIYRERTQLWFCSTTPACIGRNQIDYGTRQIYRIRAYGYE</sequence>
<keyword evidence="2" id="KW-1185">Reference proteome</keyword>
<evidence type="ECO:0000313" key="2">
    <source>
        <dbReference type="Proteomes" id="UP000598820"/>
    </source>
</evidence>
<comment type="caution">
    <text evidence="1">The sequence shown here is derived from an EMBL/GenBank/DDBJ whole genome shotgun (WGS) entry which is preliminary data.</text>
</comment>
<reference evidence="1" key="1">
    <citation type="submission" date="2020-09" db="EMBL/GenBank/DDBJ databases">
        <authorList>
            <person name="Kim M.K."/>
        </authorList>
    </citation>
    <scope>NUCLEOTIDE SEQUENCE</scope>
    <source>
        <strain evidence="1">BT702</strain>
    </source>
</reference>